<dbReference type="STRING" id="1035.BN961_01963"/>
<sequence length="269" mass="29462">MITSTFNYYVSHIDDIDGWLDKTTAIISNALMQHQSAVGLSGPICEIGVHRGKYFIALACGLCPNEKAIAIDLFENRQKNIDHCGLGERGVFDRNVEHFLYPPSITVISANSTKLDVHDISRHGAIRFFSVDGGHTEATTASDLHLAEQSIATGGIVALDDILNQDGTGVISGYVRYRQEGGSLRAFALVPNKLLLTDEGSAASYKNFMRTKFACFAGRRDMEFIGDIVDLYVTLPSSNSGWLSWIKAKIHGKIRQSSYLDGAPGFRLT</sequence>
<keyword evidence="2" id="KW-1185">Reference proteome</keyword>
<dbReference type="Pfam" id="PF13578">
    <property type="entry name" value="Methyltransf_24"/>
    <property type="match status" value="1"/>
</dbReference>
<name>A0A090MQM5_AFIFE</name>
<evidence type="ECO:0000313" key="1">
    <source>
        <dbReference type="EMBL" id="CEG08547.1"/>
    </source>
</evidence>
<dbReference type="Gene3D" id="3.40.50.150">
    <property type="entry name" value="Vaccinia Virus protein VP39"/>
    <property type="match status" value="1"/>
</dbReference>
<dbReference type="EMBL" id="CCAZ020000001">
    <property type="protein sequence ID" value="CEG08547.1"/>
    <property type="molecule type" value="Genomic_DNA"/>
</dbReference>
<dbReference type="AlphaFoldDB" id="A0A090MQM5"/>
<gene>
    <name evidence="1" type="ORF">BN961_01963</name>
</gene>
<protein>
    <recommendedName>
        <fullName evidence="3">Class I SAM-dependent methyltransferase</fullName>
    </recommendedName>
</protein>
<reference evidence="1 2" key="1">
    <citation type="journal article" date="2014" name="Genome Announc.">
        <title>Genome Sequence of Afipia felis Strain 76713, Isolated in Hospital Water Using an Amoeba Co-Culture Procedure.</title>
        <authorList>
            <person name="Benamar S."/>
            <person name="La Scola B."/>
            <person name="Croce O."/>
        </authorList>
    </citation>
    <scope>NUCLEOTIDE SEQUENCE [LARGE SCALE GENOMIC DNA]</scope>
    <source>
        <strain evidence="1 2">76713</strain>
    </source>
</reference>
<comment type="caution">
    <text evidence="1">The sequence shown here is derived from an EMBL/GenBank/DDBJ whole genome shotgun (WGS) entry which is preliminary data.</text>
</comment>
<proteinExistence type="predicted"/>
<accession>A0A090MQM5</accession>
<dbReference type="Proteomes" id="UP000035762">
    <property type="component" value="Unassembled WGS sequence"/>
</dbReference>
<dbReference type="InterPro" id="IPR029063">
    <property type="entry name" value="SAM-dependent_MTases_sf"/>
</dbReference>
<organism evidence="1 2">
    <name type="scientific">Afipia felis</name>
    <name type="common">Cat scratch disease bacillus</name>
    <dbReference type="NCBI Taxonomy" id="1035"/>
    <lineage>
        <taxon>Bacteria</taxon>
        <taxon>Pseudomonadati</taxon>
        <taxon>Pseudomonadota</taxon>
        <taxon>Alphaproteobacteria</taxon>
        <taxon>Hyphomicrobiales</taxon>
        <taxon>Nitrobacteraceae</taxon>
        <taxon>Afipia</taxon>
    </lineage>
</organism>
<evidence type="ECO:0008006" key="3">
    <source>
        <dbReference type="Google" id="ProtNLM"/>
    </source>
</evidence>
<evidence type="ECO:0000313" key="2">
    <source>
        <dbReference type="Proteomes" id="UP000035762"/>
    </source>
</evidence>
<dbReference type="RefSeq" id="WP_244469097.1">
    <property type="nucleotide sequence ID" value="NZ_CCAZ020000001.1"/>
</dbReference>